<comment type="caution">
    <text evidence="1">The sequence shown here is derived from an EMBL/GenBank/DDBJ whole genome shotgun (WGS) entry which is preliminary data.</text>
</comment>
<evidence type="ECO:0000313" key="2">
    <source>
        <dbReference type="Proteomes" id="UP000073492"/>
    </source>
</evidence>
<sequence length="261" mass="29721">MPFKRRDTTAPHTQKLSVFNLPLDHESRECHLSSIRSHQNGQYLYEVTFPGSRSGWRGTIHVPEHKLDRAAKQAWTNHYYTAPIGPGSEGMPIKRSAATKGIATFLDLVSEKTSRETGKGMYVRGLEVEFKGTKYKGEALLLKEDPIMKEMIEWARDGLNARESIEGDDEDGLRKSHIHTVEFFGPAPKKGRKSEVEIWELDGDNVLFAGKVSVRSLEDDEDGTRELVIDVRIEGENYFLRGELRERMKVGRFMVIKENEA</sequence>
<dbReference type="Proteomes" id="UP000073492">
    <property type="component" value="Unassembled WGS sequence"/>
</dbReference>
<reference evidence="1 2" key="1">
    <citation type="submission" date="2015-07" db="EMBL/GenBank/DDBJ databases">
        <title>Comparative genomics of the Sigatoka disease complex on banana suggests a link between parallel evolutionary changes in Pseudocercospora fijiensis and Pseudocercospora eumusae and increased virulence on the banana host.</title>
        <authorList>
            <person name="Chang T.-C."/>
            <person name="Salvucci A."/>
            <person name="Crous P.W."/>
            <person name="Stergiopoulos I."/>
        </authorList>
    </citation>
    <scope>NUCLEOTIDE SEQUENCE [LARGE SCALE GENOMIC DNA]</scope>
    <source>
        <strain evidence="1 2">CBS 116634</strain>
    </source>
</reference>
<evidence type="ECO:0000313" key="1">
    <source>
        <dbReference type="EMBL" id="KXS98946.1"/>
    </source>
</evidence>
<dbReference type="AlphaFoldDB" id="A0A139H918"/>
<evidence type="ECO:0008006" key="3">
    <source>
        <dbReference type="Google" id="ProtNLM"/>
    </source>
</evidence>
<dbReference type="OrthoDB" id="3637256at2759"/>
<accession>A0A139H918</accession>
<name>A0A139H918_9PEZI</name>
<keyword evidence="2" id="KW-1185">Reference proteome</keyword>
<protein>
    <recommendedName>
        <fullName evidence="3">Protein HRI1</fullName>
    </recommendedName>
</protein>
<organism evidence="1 2">
    <name type="scientific">Pseudocercospora musae</name>
    <dbReference type="NCBI Taxonomy" id="113226"/>
    <lineage>
        <taxon>Eukaryota</taxon>
        <taxon>Fungi</taxon>
        <taxon>Dikarya</taxon>
        <taxon>Ascomycota</taxon>
        <taxon>Pezizomycotina</taxon>
        <taxon>Dothideomycetes</taxon>
        <taxon>Dothideomycetidae</taxon>
        <taxon>Mycosphaerellales</taxon>
        <taxon>Mycosphaerellaceae</taxon>
        <taxon>Pseudocercospora</taxon>
    </lineage>
</organism>
<proteinExistence type="predicted"/>
<gene>
    <name evidence="1" type="ORF">AC579_6737</name>
</gene>
<dbReference type="EMBL" id="LFZO01000730">
    <property type="protein sequence ID" value="KXS98946.1"/>
    <property type="molecule type" value="Genomic_DNA"/>
</dbReference>